<dbReference type="OrthoDB" id="6256226at2759"/>
<dbReference type="GO" id="GO:0008053">
    <property type="term" value="P:mitochondrial fusion"/>
    <property type="evidence" value="ECO:0007669"/>
    <property type="project" value="InterPro"/>
</dbReference>
<protein>
    <submittedName>
        <fullName evidence="8">Mitofusin-2-like protein</fullName>
    </submittedName>
</protein>
<dbReference type="Pfam" id="PF04799">
    <property type="entry name" value="Fzo_mitofusin"/>
    <property type="match status" value="1"/>
</dbReference>
<dbReference type="PANTHER" id="PTHR10465:SF3">
    <property type="entry name" value="TRANSMEMBRANE GTPASE MARF-RELATED"/>
    <property type="match status" value="1"/>
</dbReference>
<dbReference type="AlphaFoldDB" id="A0A443SGK1"/>
<feature type="transmembrane region" description="Helical" evidence="6">
    <location>
        <begin position="339"/>
        <end position="357"/>
    </location>
</feature>
<keyword evidence="9" id="KW-1185">Reference proteome</keyword>
<accession>A0A443SGK1</accession>
<dbReference type="GO" id="GO:0003924">
    <property type="term" value="F:GTPase activity"/>
    <property type="evidence" value="ECO:0007669"/>
    <property type="project" value="InterPro"/>
</dbReference>
<keyword evidence="6" id="KW-1133">Transmembrane helix</keyword>
<evidence type="ECO:0000313" key="9">
    <source>
        <dbReference type="Proteomes" id="UP000288716"/>
    </source>
</evidence>
<evidence type="ECO:0000313" key="8">
    <source>
        <dbReference type="EMBL" id="RWS26651.1"/>
    </source>
</evidence>
<dbReference type="Proteomes" id="UP000288716">
    <property type="component" value="Unassembled WGS sequence"/>
</dbReference>
<comment type="caution">
    <text evidence="8">The sequence shown here is derived from an EMBL/GenBank/DDBJ whole genome shotgun (WGS) entry which is preliminary data.</text>
</comment>
<name>A0A443SGK1_9ACAR</name>
<gene>
    <name evidence="8" type="ORF">B4U80_00474</name>
</gene>
<feature type="domain" description="Fzo/mitofusin HR2" evidence="7">
    <location>
        <begin position="310"/>
        <end position="463"/>
    </location>
</feature>
<keyword evidence="4" id="KW-0342">GTP-binding</keyword>
<evidence type="ECO:0000259" key="7">
    <source>
        <dbReference type="Pfam" id="PF04799"/>
    </source>
</evidence>
<dbReference type="EMBL" id="NCKV01002587">
    <property type="protein sequence ID" value="RWS26651.1"/>
    <property type="molecule type" value="Genomic_DNA"/>
</dbReference>
<organism evidence="8 9">
    <name type="scientific">Leptotrombidium deliense</name>
    <dbReference type="NCBI Taxonomy" id="299467"/>
    <lineage>
        <taxon>Eukaryota</taxon>
        <taxon>Metazoa</taxon>
        <taxon>Ecdysozoa</taxon>
        <taxon>Arthropoda</taxon>
        <taxon>Chelicerata</taxon>
        <taxon>Arachnida</taxon>
        <taxon>Acari</taxon>
        <taxon>Acariformes</taxon>
        <taxon>Trombidiformes</taxon>
        <taxon>Prostigmata</taxon>
        <taxon>Anystina</taxon>
        <taxon>Parasitengona</taxon>
        <taxon>Trombiculoidea</taxon>
        <taxon>Trombiculidae</taxon>
        <taxon>Leptotrombidium</taxon>
    </lineage>
</organism>
<dbReference type="SUPFAM" id="SSF111479">
    <property type="entry name" value="Fzo-like conserved region"/>
    <property type="match status" value="1"/>
</dbReference>
<evidence type="ECO:0000256" key="5">
    <source>
        <dbReference type="ARBA" id="ARBA00023136"/>
    </source>
</evidence>
<comment type="subcellular location">
    <subcellularLocation>
        <location evidence="1">Membrane</location>
    </subcellularLocation>
</comment>
<dbReference type="GO" id="GO:0005525">
    <property type="term" value="F:GTP binding"/>
    <property type="evidence" value="ECO:0007669"/>
    <property type="project" value="UniProtKB-KW"/>
</dbReference>
<dbReference type="Gene3D" id="1.20.5.110">
    <property type="match status" value="1"/>
</dbReference>
<evidence type="ECO:0000256" key="3">
    <source>
        <dbReference type="ARBA" id="ARBA00022801"/>
    </source>
</evidence>
<evidence type="ECO:0000256" key="1">
    <source>
        <dbReference type="ARBA" id="ARBA00004370"/>
    </source>
</evidence>
<dbReference type="InterPro" id="IPR006884">
    <property type="entry name" value="Fzo/mitofusin_HR2"/>
</dbReference>
<proteinExistence type="predicted"/>
<dbReference type="STRING" id="299467.A0A443SGK1"/>
<keyword evidence="5 6" id="KW-0472">Membrane</keyword>
<dbReference type="InterPro" id="IPR027094">
    <property type="entry name" value="Mitofusin_fam"/>
</dbReference>
<dbReference type="PANTHER" id="PTHR10465">
    <property type="entry name" value="TRANSMEMBRANE GTPASE FZO1"/>
    <property type="match status" value="1"/>
</dbReference>
<feature type="non-terminal residue" evidence="8">
    <location>
        <position position="1"/>
    </location>
</feature>
<dbReference type="VEuPathDB" id="VectorBase:LDEU005389"/>
<dbReference type="GO" id="GO:0005741">
    <property type="term" value="C:mitochondrial outer membrane"/>
    <property type="evidence" value="ECO:0007669"/>
    <property type="project" value="InterPro"/>
</dbReference>
<dbReference type="GO" id="GO:0051646">
    <property type="term" value="P:mitochondrion localization"/>
    <property type="evidence" value="ECO:0007669"/>
    <property type="project" value="TreeGrafter"/>
</dbReference>
<keyword evidence="6" id="KW-0812">Transmembrane</keyword>
<keyword evidence="2" id="KW-0547">Nucleotide-binding</keyword>
<keyword evidence="3" id="KW-0378">Hydrolase</keyword>
<sequence length="467" mass="53947">FLCDELKVVSQDEAKDRVFFVSAKEVLQIRSQQQSGQPINTSTFVEGFNVRYGEFELFERKFEECLSKAAIKTKFNQHAKRGRTVISQLTAIWDSIYTRATESRDEKVTLRNQLYDKFEETQLQIQQITSEVKLHICHLVEQVENKVGSALNEEIKRLSILVNDYEKPFSSNPLIISVYKKELHSHVERGLGSNLRARLSTVVSCCVESSQKEMIERVSSLIPHNEQQMQLLMNIAPRQSFEILYRINCDSLCADFLEDLEFRFTFGFYSLIRRFRGKNIFKRPVKTVPKSLPQTPTNEVQVVDNSDMLYWVTRYTTGAAQSQTTIGALALGGFMVRTIGWRLIAITCGIYGVLYLFERMTWTDKAKEKSFKKQYVQHATRKLRMIVDLTSANCSHQVQQELTSTFARLCHLVDESLSEMQLKIKELDKDIERLTECANSAKILKNKASFIATELDDFIEKYLSYDS</sequence>
<evidence type="ECO:0000256" key="4">
    <source>
        <dbReference type="ARBA" id="ARBA00023134"/>
    </source>
</evidence>
<evidence type="ECO:0000256" key="6">
    <source>
        <dbReference type="SAM" id="Phobius"/>
    </source>
</evidence>
<evidence type="ECO:0000256" key="2">
    <source>
        <dbReference type="ARBA" id="ARBA00022741"/>
    </source>
</evidence>
<reference evidence="8 9" key="1">
    <citation type="journal article" date="2018" name="Gigascience">
        <title>Genomes of trombidid mites reveal novel predicted allergens and laterally-transferred genes associated with secondary metabolism.</title>
        <authorList>
            <person name="Dong X."/>
            <person name="Chaisiri K."/>
            <person name="Xia D."/>
            <person name="Armstrong S.D."/>
            <person name="Fang Y."/>
            <person name="Donnelly M.J."/>
            <person name="Kadowaki T."/>
            <person name="McGarry J.W."/>
            <person name="Darby A.C."/>
            <person name="Makepeace B.L."/>
        </authorList>
    </citation>
    <scope>NUCLEOTIDE SEQUENCE [LARGE SCALE GENOMIC DNA]</scope>
    <source>
        <strain evidence="8">UoL-UT</strain>
    </source>
</reference>